<dbReference type="Pfam" id="PF00213">
    <property type="entry name" value="OSCP"/>
    <property type="match status" value="1"/>
</dbReference>
<dbReference type="SUPFAM" id="SSF47928">
    <property type="entry name" value="N-terminal domain of the delta subunit of the F1F0-ATP synthase"/>
    <property type="match status" value="1"/>
</dbReference>
<dbReference type="PANTHER" id="PTHR11910">
    <property type="entry name" value="ATP SYNTHASE DELTA CHAIN"/>
    <property type="match status" value="1"/>
</dbReference>
<accession>A0A9D2KAB3</accession>
<dbReference type="Gene3D" id="1.10.520.20">
    <property type="entry name" value="N-terminal domain of the delta subunit of the F1F0-ATP synthase"/>
    <property type="match status" value="1"/>
</dbReference>
<keyword evidence="6 7" id="KW-0066">ATP synthesis</keyword>
<dbReference type="PROSITE" id="PS00389">
    <property type="entry name" value="ATPASE_DELTA"/>
    <property type="match status" value="1"/>
</dbReference>
<evidence type="ECO:0000256" key="6">
    <source>
        <dbReference type="ARBA" id="ARBA00023310"/>
    </source>
</evidence>
<comment type="caution">
    <text evidence="8">The sequence shown here is derived from an EMBL/GenBank/DDBJ whole genome shotgun (WGS) entry which is preliminary data.</text>
</comment>
<name>A0A9D2KAB3_9BACT</name>
<keyword evidence="7" id="KW-0139">CF(1)</keyword>
<reference evidence="8" key="2">
    <citation type="submission" date="2021-04" db="EMBL/GenBank/DDBJ databases">
        <authorList>
            <person name="Gilroy R."/>
        </authorList>
    </citation>
    <scope>NUCLEOTIDE SEQUENCE</scope>
    <source>
        <strain evidence="8">ChiW4-1371</strain>
    </source>
</reference>
<dbReference type="InterPro" id="IPR020781">
    <property type="entry name" value="ATPase_OSCP/d_CS"/>
</dbReference>
<comment type="function">
    <text evidence="7">This protein is part of the stalk that links CF(0) to CF(1). It either transmits conformational changes from CF(0) to CF(1) or is implicated in proton conduction.</text>
</comment>
<dbReference type="HAMAP" id="MF_01416">
    <property type="entry name" value="ATP_synth_delta_bact"/>
    <property type="match status" value="1"/>
</dbReference>
<dbReference type="NCBIfam" id="TIGR01145">
    <property type="entry name" value="ATP_synt_delta"/>
    <property type="match status" value="1"/>
</dbReference>
<keyword evidence="5 7" id="KW-0472">Membrane</keyword>
<evidence type="ECO:0000256" key="2">
    <source>
        <dbReference type="ARBA" id="ARBA00022448"/>
    </source>
</evidence>
<comment type="subcellular location">
    <subcellularLocation>
        <location evidence="7">Cell membrane</location>
        <topology evidence="7">Peripheral membrane protein</topology>
    </subcellularLocation>
    <subcellularLocation>
        <location evidence="1">Membrane</location>
    </subcellularLocation>
</comment>
<keyword evidence="2 7" id="KW-0813">Transport</keyword>
<dbReference type="Proteomes" id="UP000824176">
    <property type="component" value="Unassembled WGS sequence"/>
</dbReference>
<evidence type="ECO:0000256" key="4">
    <source>
        <dbReference type="ARBA" id="ARBA00023065"/>
    </source>
</evidence>
<dbReference type="InterPro" id="IPR000711">
    <property type="entry name" value="ATPase_OSCP/dsu"/>
</dbReference>
<gene>
    <name evidence="7 8" type="primary">atpH</name>
    <name evidence="8" type="ORF">H9804_01340</name>
</gene>
<reference evidence="8" key="1">
    <citation type="journal article" date="2021" name="PeerJ">
        <title>Extensive microbial diversity within the chicken gut microbiome revealed by metagenomics and culture.</title>
        <authorList>
            <person name="Gilroy R."/>
            <person name="Ravi A."/>
            <person name="Getino M."/>
            <person name="Pursley I."/>
            <person name="Horton D.L."/>
            <person name="Alikhan N.F."/>
            <person name="Baker D."/>
            <person name="Gharbi K."/>
            <person name="Hall N."/>
            <person name="Watson M."/>
            <person name="Adriaenssens E.M."/>
            <person name="Foster-Nyarko E."/>
            <person name="Jarju S."/>
            <person name="Secka A."/>
            <person name="Antonio M."/>
            <person name="Oren A."/>
            <person name="Chaudhuri R.R."/>
            <person name="La Ragione R."/>
            <person name="Hildebrand F."/>
            <person name="Pallen M.J."/>
        </authorList>
    </citation>
    <scope>NUCLEOTIDE SEQUENCE</scope>
    <source>
        <strain evidence="8">ChiW4-1371</strain>
    </source>
</reference>
<keyword evidence="3 7" id="KW-0375">Hydrogen ion transport</keyword>
<dbReference type="PRINTS" id="PR00125">
    <property type="entry name" value="ATPASEDELTA"/>
</dbReference>
<dbReference type="InterPro" id="IPR026015">
    <property type="entry name" value="ATP_synth_OSCP/delta_N_sf"/>
</dbReference>
<protein>
    <recommendedName>
        <fullName evidence="7">ATP synthase subunit delta</fullName>
    </recommendedName>
    <alternativeName>
        <fullName evidence="7">ATP synthase F(1) sector subunit delta</fullName>
    </alternativeName>
    <alternativeName>
        <fullName evidence="7">F-type ATPase subunit delta</fullName>
        <shortName evidence="7">F-ATPase subunit delta</shortName>
    </alternativeName>
</protein>
<comment type="similarity">
    <text evidence="7">Belongs to the ATPase delta chain family.</text>
</comment>
<dbReference type="EMBL" id="DXAQ01000019">
    <property type="protein sequence ID" value="HIZ88565.1"/>
    <property type="molecule type" value="Genomic_DNA"/>
</dbReference>
<evidence type="ECO:0000256" key="7">
    <source>
        <dbReference type="HAMAP-Rule" id="MF_01416"/>
    </source>
</evidence>
<evidence type="ECO:0000256" key="1">
    <source>
        <dbReference type="ARBA" id="ARBA00004370"/>
    </source>
</evidence>
<evidence type="ECO:0000313" key="8">
    <source>
        <dbReference type="EMBL" id="HIZ88565.1"/>
    </source>
</evidence>
<dbReference type="AlphaFoldDB" id="A0A9D2KAB3"/>
<organism evidence="8 9">
    <name type="scientific">Candidatus Mucispirillum faecigallinarum</name>
    <dbReference type="NCBI Taxonomy" id="2838699"/>
    <lineage>
        <taxon>Bacteria</taxon>
        <taxon>Pseudomonadati</taxon>
        <taxon>Deferribacterota</taxon>
        <taxon>Deferribacteres</taxon>
        <taxon>Deferribacterales</taxon>
        <taxon>Mucispirillaceae</taxon>
        <taxon>Mucispirillum</taxon>
    </lineage>
</organism>
<dbReference type="GO" id="GO:0045259">
    <property type="term" value="C:proton-transporting ATP synthase complex"/>
    <property type="evidence" value="ECO:0007669"/>
    <property type="project" value="UniProtKB-KW"/>
</dbReference>
<keyword evidence="4 7" id="KW-0406">Ion transport</keyword>
<dbReference type="GO" id="GO:0005886">
    <property type="term" value="C:plasma membrane"/>
    <property type="evidence" value="ECO:0007669"/>
    <property type="project" value="UniProtKB-SubCell"/>
</dbReference>
<keyword evidence="7" id="KW-1003">Cell membrane</keyword>
<evidence type="ECO:0000313" key="9">
    <source>
        <dbReference type="Proteomes" id="UP000824176"/>
    </source>
</evidence>
<evidence type="ECO:0000256" key="5">
    <source>
        <dbReference type="ARBA" id="ARBA00023136"/>
    </source>
</evidence>
<dbReference type="GO" id="GO:0046933">
    <property type="term" value="F:proton-transporting ATP synthase activity, rotational mechanism"/>
    <property type="evidence" value="ECO:0007669"/>
    <property type="project" value="UniProtKB-UniRule"/>
</dbReference>
<evidence type="ECO:0000256" key="3">
    <source>
        <dbReference type="ARBA" id="ARBA00022781"/>
    </source>
</evidence>
<comment type="function">
    <text evidence="7">F(1)F(0) ATP synthase produces ATP from ADP in the presence of a proton or sodium gradient. F-type ATPases consist of two structural domains, F(1) containing the extramembraneous catalytic core and F(0) containing the membrane proton channel, linked together by a central stalk and a peripheral stalk. During catalysis, ATP synthesis in the catalytic domain of F(1) is coupled via a rotary mechanism of the central stalk subunits to proton translocation.</text>
</comment>
<proteinExistence type="inferred from homology"/>
<sequence length="180" mass="19910">MSNNTIARRYAGAFFSFINTNHAGSAAKVWDELSALAELYHTSSDFANVVKNPTIPHEEKLAIFSSLKKSGKISDELYKFIALLIEKKRLILLADIDKSVKHLIMEAENKVEAEAVFATNADDSVKKELVKRLEYITGKTVVLKDKVDPSVIGGVRVRLGSILFDATIKGQLDKLKASLM</sequence>